<name>A0A397UKP9_9GLOM</name>
<keyword evidence="3" id="KW-1185">Reference proteome</keyword>
<dbReference type="AlphaFoldDB" id="A0A397UKP9"/>
<organism evidence="2 3">
    <name type="scientific">Gigaspora rosea</name>
    <dbReference type="NCBI Taxonomy" id="44941"/>
    <lineage>
        <taxon>Eukaryota</taxon>
        <taxon>Fungi</taxon>
        <taxon>Fungi incertae sedis</taxon>
        <taxon>Mucoromycota</taxon>
        <taxon>Glomeromycotina</taxon>
        <taxon>Glomeromycetes</taxon>
        <taxon>Diversisporales</taxon>
        <taxon>Gigasporaceae</taxon>
        <taxon>Gigaspora</taxon>
    </lineage>
</organism>
<dbReference type="GO" id="GO:0005634">
    <property type="term" value="C:nucleus"/>
    <property type="evidence" value="ECO:0007669"/>
    <property type="project" value="TreeGrafter"/>
</dbReference>
<dbReference type="Gene3D" id="3.40.630.30">
    <property type="match status" value="1"/>
</dbReference>
<protein>
    <recommendedName>
        <fullName evidence="1">N-acetyltransferase domain-containing protein</fullName>
    </recommendedName>
</protein>
<evidence type="ECO:0000313" key="2">
    <source>
        <dbReference type="EMBL" id="RIB10694.1"/>
    </source>
</evidence>
<comment type="caution">
    <text evidence="2">The sequence shown here is derived from an EMBL/GenBank/DDBJ whole genome shotgun (WGS) entry which is preliminary data.</text>
</comment>
<accession>A0A397UKP9</accession>
<evidence type="ECO:0000259" key="1">
    <source>
        <dbReference type="PROSITE" id="PS51186"/>
    </source>
</evidence>
<feature type="domain" description="N-acetyltransferase" evidence="1">
    <location>
        <begin position="34"/>
        <end position="200"/>
    </location>
</feature>
<dbReference type="InterPro" id="IPR000182">
    <property type="entry name" value="GNAT_dom"/>
</dbReference>
<dbReference type="PANTHER" id="PTHR43138">
    <property type="entry name" value="ACETYLTRANSFERASE, GNAT FAMILY"/>
    <property type="match status" value="1"/>
</dbReference>
<gene>
    <name evidence="2" type="ORF">C2G38_2205432</name>
</gene>
<evidence type="ECO:0000313" key="3">
    <source>
        <dbReference type="Proteomes" id="UP000266673"/>
    </source>
</evidence>
<dbReference type="STRING" id="44941.A0A397UKP9"/>
<dbReference type="EMBL" id="QKWP01001220">
    <property type="protein sequence ID" value="RIB10694.1"/>
    <property type="molecule type" value="Genomic_DNA"/>
</dbReference>
<dbReference type="InterPro" id="IPR052742">
    <property type="entry name" value="Mito_N-acetyltransferase"/>
</dbReference>
<dbReference type="InterPro" id="IPR016181">
    <property type="entry name" value="Acyl_CoA_acyltransferase"/>
</dbReference>
<reference evidence="2 3" key="1">
    <citation type="submission" date="2018-06" db="EMBL/GenBank/DDBJ databases">
        <title>Comparative genomics reveals the genomic features of Rhizophagus irregularis, R. cerebriforme, R. diaphanum and Gigaspora rosea, and their symbiotic lifestyle signature.</title>
        <authorList>
            <person name="Morin E."/>
            <person name="San Clemente H."/>
            <person name="Chen E.C.H."/>
            <person name="De La Providencia I."/>
            <person name="Hainaut M."/>
            <person name="Kuo A."/>
            <person name="Kohler A."/>
            <person name="Murat C."/>
            <person name="Tang N."/>
            <person name="Roy S."/>
            <person name="Loubradou J."/>
            <person name="Henrissat B."/>
            <person name="Grigoriev I.V."/>
            <person name="Corradi N."/>
            <person name="Roux C."/>
            <person name="Martin F.M."/>
        </authorList>
    </citation>
    <scope>NUCLEOTIDE SEQUENCE [LARGE SCALE GENOMIC DNA]</scope>
    <source>
        <strain evidence="2 3">DAOM 194757</strain>
    </source>
</reference>
<dbReference type="PANTHER" id="PTHR43138:SF1">
    <property type="entry name" value="N-ACETYLTRANSFERASE ACA1"/>
    <property type="match status" value="1"/>
</dbReference>
<dbReference type="OrthoDB" id="10264707at2759"/>
<proteinExistence type="predicted"/>
<sequence length="207" mass="23762">MSIVYEPSSVVDPLKSILPLRRTLKTNKPILITSVTKNSSPSLLKQLHKIFNEIIEEGTTYPQEFFLDYDGFINLFLSHNTFIVLNDNDNEINNDNWDDKIMGMYYIKPNYPGRCSHICNAGFVVPLKFRNLGIGKIMAESFLLFAPLLGYKSSIFNLVFENNIASIKLWKSLGFKEIGKIPKAGRLKNSDKLIDALMFYYDFDEKN</sequence>
<dbReference type="SUPFAM" id="SSF55729">
    <property type="entry name" value="Acyl-CoA N-acyltransferases (Nat)"/>
    <property type="match status" value="1"/>
</dbReference>
<dbReference type="Pfam" id="PF00583">
    <property type="entry name" value="Acetyltransf_1"/>
    <property type="match status" value="1"/>
</dbReference>
<dbReference type="GO" id="GO:0016747">
    <property type="term" value="F:acyltransferase activity, transferring groups other than amino-acyl groups"/>
    <property type="evidence" value="ECO:0007669"/>
    <property type="project" value="InterPro"/>
</dbReference>
<dbReference type="PROSITE" id="PS51186">
    <property type="entry name" value="GNAT"/>
    <property type="match status" value="1"/>
</dbReference>
<dbReference type="Proteomes" id="UP000266673">
    <property type="component" value="Unassembled WGS sequence"/>
</dbReference>